<dbReference type="PANTHER" id="PTHR33308">
    <property type="entry name" value="PEPTIDOGLYCAN HYDROLASE FLGJ"/>
    <property type="match status" value="1"/>
</dbReference>
<evidence type="ECO:0000313" key="9">
    <source>
        <dbReference type="Proteomes" id="UP000198668"/>
    </source>
</evidence>
<feature type="compositionally biased region" description="Basic and acidic residues" evidence="6">
    <location>
        <begin position="357"/>
        <end position="391"/>
    </location>
</feature>
<feature type="region of interest" description="Disordered" evidence="6">
    <location>
        <begin position="85"/>
        <end position="108"/>
    </location>
</feature>
<dbReference type="EMBL" id="FOQE01000054">
    <property type="protein sequence ID" value="SFH90525.1"/>
    <property type="molecule type" value="Genomic_DNA"/>
</dbReference>
<dbReference type="GO" id="GO:0042742">
    <property type="term" value="P:defense response to bacterium"/>
    <property type="evidence" value="ECO:0007669"/>
    <property type="project" value="UniProtKB-KW"/>
</dbReference>
<feature type="compositionally biased region" description="Acidic residues" evidence="6">
    <location>
        <begin position="198"/>
        <end position="217"/>
    </location>
</feature>
<dbReference type="Proteomes" id="UP000198668">
    <property type="component" value="Unassembled WGS sequence"/>
</dbReference>
<dbReference type="GO" id="GO:0004040">
    <property type="term" value="F:amidase activity"/>
    <property type="evidence" value="ECO:0007669"/>
    <property type="project" value="InterPro"/>
</dbReference>
<dbReference type="Pfam" id="PF01832">
    <property type="entry name" value="Glucosaminidase"/>
    <property type="match status" value="1"/>
</dbReference>
<feature type="region of interest" description="Disordered" evidence="6">
    <location>
        <begin position="639"/>
        <end position="675"/>
    </location>
</feature>
<reference evidence="8 9" key="1">
    <citation type="submission" date="2016-10" db="EMBL/GenBank/DDBJ databases">
        <authorList>
            <person name="de Groot N.N."/>
        </authorList>
    </citation>
    <scope>NUCLEOTIDE SEQUENCE [LARGE SCALE GENOMIC DNA]</scope>
    <source>
        <strain evidence="8 9">DSM 27630</strain>
    </source>
</reference>
<keyword evidence="4 8" id="KW-0378">Hydrolase</keyword>
<dbReference type="CDD" id="cd00118">
    <property type="entry name" value="LysM"/>
    <property type="match status" value="1"/>
</dbReference>
<accession>A0A1I3DUZ4</accession>
<dbReference type="Pfam" id="PF01476">
    <property type="entry name" value="LysM"/>
    <property type="match status" value="1"/>
</dbReference>
<evidence type="ECO:0000256" key="1">
    <source>
        <dbReference type="ARBA" id="ARBA00010266"/>
    </source>
</evidence>
<dbReference type="InterPro" id="IPR051056">
    <property type="entry name" value="Glycosyl_Hydrolase_73"/>
</dbReference>
<evidence type="ECO:0000313" key="8">
    <source>
        <dbReference type="EMBL" id="SFH90525.1"/>
    </source>
</evidence>
<feature type="region of interest" description="Disordered" evidence="6">
    <location>
        <begin position="340"/>
        <end position="391"/>
    </location>
</feature>
<comment type="similarity">
    <text evidence="1">Belongs to the glycosyl hydrolase 73 family.</text>
</comment>
<evidence type="ECO:0000256" key="5">
    <source>
        <dbReference type="ARBA" id="ARBA00032108"/>
    </source>
</evidence>
<evidence type="ECO:0000256" key="6">
    <source>
        <dbReference type="SAM" id="MobiDB-lite"/>
    </source>
</evidence>
<dbReference type="SMART" id="SM00257">
    <property type="entry name" value="LysM"/>
    <property type="match status" value="1"/>
</dbReference>
<feature type="compositionally biased region" description="Acidic residues" evidence="6">
    <location>
        <begin position="340"/>
        <end position="356"/>
    </location>
</feature>
<dbReference type="PANTHER" id="PTHR33308:SF9">
    <property type="entry name" value="PEPTIDOGLYCAN HYDROLASE FLGJ"/>
    <property type="match status" value="1"/>
</dbReference>
<gene>
    <name evidence="8" type="ORF">SAMN04489868_1541</name>
</gene>
<dbReference type="Gene3D" id="4.10.80.30">
    <property type="entry name" value="DNA polymerase, domain 6"/>
    <property type="match status" value="1"/>
</dbReference>
<dbReference type="InterPro" id="IPR018392">
    <property type="entry name" value="LysM"/>
</dbReference>
<dbReference type="InterPro" id="IPR036779">
    <property type="entry name" value="LysM_dom_sf"/>
</dbReference>
<dbReference type="Gene3D" id="1.10.530.10">
    <property type="match status" value="1"/>
</dbReference>
<protein>
    <recommendedName>
        <fullName evidence="5">Peptidoglycan hydrolase</fullName>
    </recommendedName>
</protein>
<dbReference type="RefSeq" id="WP_143074515.1">
    <property type="nucleotide sequence ID" value="NZ_FOQE01000054.1"/>
</dbReference>
<evidence type="ECO:0000256" key="4">
    <source>
        <dbReference type="ARBA" id="ARBA00022801"/>
    </source>
</evidence>
<keyword evidence="9" id="KW-1185">Reference proteome</keyword>
<feature type="compositionally biased region" description="Acidic residues" evidence="6">
    <location>
        <begin position="94"/>
        <end position="108"/>
    </location>
</feature>
<evidence type="ECO:0000259" key="7">
    <source>
        <dbReference type="PROSITE" id="PS51782"/>
    </source>
</evidence>
<dbReference type="OrthoDB" id="2155627at2"/>
<dbReference type="PROSITE" id="PS51782">
    <property type="entry name" value="LYSM"/>
    <property type="match status" value="1"/>
</dbReference>
<dbReference type="Gene3D" id="3.10.350.10">
    <property type="entry name" value="LysM domain"/>
    <property type="match status" value="1"/>
</dbReference>
<dbReference type="AlphaFoldDB" id="A0A1I3DUZ4"/>
<name>A0A1I3DUZ4_9LACT</name>
<feature type="region of interest" description="Disordered" evidence="6">
    <location>
        <begin position="197"/>
        <end position="240"/>
    </location>
</feature>
<sequence>MEKKEKMFAEGKKKYIQKLNRTNLYTKRNAALFSTTLLAGLIAFPTYSTAVHAEETNEKTTSNEKVLVDENNLNEEQEGTKIAVEAENTGSEEAVSDETTSEEAEDLSSEDLAIEKEQLIKEFSKLVSADIFNAIHFDTLNITEVRTLMDVALDEKDQLTMAAVAEVVDESHLTQDTEPEETETEAIEEAIETPVTEEAVEAEETPVAEEETVEAEETETKAAEEAVETPVAEEETAEAEEIEIEAAEEDVEAPVVEEETVEAEETEVEAVEEVVETPVAEEETAEAEEIEIEAAEEDVEAPVVEEETVEAEETEVEAVEEVVETPVAEEETAEAEEIEIEAAEENVEAPVVEEETAPGKEEKTDKKEEATSTTKETKEENKTAAKKETPKVQKNTLMTMSATTAVKTASSTADPIIYVVKSGDTLNKIGKKYGVSADQLAEWNNIANKNNIKVGQKLTVNQKAQSSSNNNSLPNSSVDKVNSRQDFINTIGSFASQVAAKNGLYASVMIAQASLESGFGSSSLSSAPNYNLFGIKGSYKGSSVSMKTKEYSSKNGWITIYQNFKKYPSYAESFEDNAYLLRNGTSWKHDFYSGTWVVNTSSYKDATAWLEGRYATDPSYAKKLNDLIEKYDLTRFDTLNSGNTSTGDNEQNHHQDNNQVETDKPEDTPSLNESNVADATLYVIKSGDNLTKIAKA</sequence>
<dbReference type="InterPro" id="IPR002901">
    <property type="entry name" value="MGlyc_endo_b_GlcNAc-like_dom"/>
</dbReference>
<dbReference type="SMART" id="SM00047">
    <property type="entry name" value="LYZ2"/>
    <property type="match status" value="1"/>
</dbReference>
<evidence type="ECO:0000256" key="2">
    <source>
        <dbReference type="ARBA" id="ARBA00022529"/>
    </source>
</evidence>
<feature type="compositionally biased region" description="Basic and acidic residues" evidence="6">
    <location>
        <begin position="650"/>
        <end position="667"/>
    </location>
</feature>
<proteinExistence type="inferred from homology"/>
<organism evidence="8 9">
    <name type="scientific">Pisciglobus halotolerans</name>
    <dbReference type="NCBI Taxonomy" id="745365"/>
    <lineage>
        <taxon>Bacteria</taxon>
        <taxon>Bacillati</taxon>
        <taxon>Bacillota</taxon>
        <taxon>Bacilli</taxon>
        <taxon>Lactobacillales</taxon>
        <taxon>Carnobacteriaceae</taxon>
    </lineage>
</organism>
<dbReference type="GO" id="GO:0031640">
    <property type="term" value="P:killing of cells of another organism"/>
    <property type="evidence" value="ECO:0007669"/>
    <property type="project" value="UniProtKB-KW"/>
</dbReference>
<feature type="domain" description="LysM" evidence="7">
    <location>
        <begin position="416"/>
        <end position="460"/>
    </location>
</feature>
<feature type="compositionally biased region" description="Acidic residues" evidence="6">
    <location>
        <begin position="225"/>
        <end position="240"/>
    </location>
</feature>
<feature type="non-terminal residue" evidence="8">
    <location>
        <position position="696"/>
    </location>
</feature>
<evidence type="ECO:0000256" key="3">
    <source>
        <dbReference type="ARBA" id="ARBA00022638"/>
    </source>
</evidence>
<dbReference type="PRINTS" id="PR01002">
    <property type="entry name" value="FLGFLGJ"/>
</dbReference>
<dbReference type="SUPFAM" id="SSF54106">
    <property type="entry name" value="LysM domain"/>
    <property type="match status" value="1"/>
</dbReference>
<keyword evidence="3" id="KW-0081">Bacteriolytic enzyme</keyword>
<keyword evidence="2" id="KW-0929">Antimicrobial</keyword>